<dbReference type="InterPro" id="IPR004155">
    <property type="entry name" value="PBS_lyase_HEAT"/>
</dbReference>
<comment type="similarity">
    <text evidence="1">Belongs to the CpcE/RpcE/PecE family.</text>
</comment>
<dbReference type="GO" id="GO:0016829">
    <property type="term" value="F:lyase activity"/>
    <property type="evidence" value="ECO:0007669"/>
    <property type="project" value="UniProtKB-KW"/>
</dbReference>
<comment type="function">
    <text evidence="5">Catalyzes the hydroxylation of the N(6)-(4-aminobutyl)-L-lysine intermediate produced by deoxyhypusine synthase/DHPS on a critical lysine of the eukaryotic translation initiation factor 5A/eIF-5A. This is the second step of the post-translational modification of that lysine into an unusual amino acid residue named hypusine. Hypusination is unique to mature eIF-5A factor and is essential for its function.</text>
</comment>
<keyword evidence="4" id="KW-0456">Lyase</keyword>
<dbReference type="PROSITE" id="PS50077">
    <property type="entry name" value="HEAT_REPEAT"/>
    <property type="match status" value="1"/>
</dbReference>
<proteinExistence type="inferred from homology"/>
<evidence type="ECO:0000313" key="6">
    <source>
        <dbReference type="EMBL" id="BAY81736.1"/>
    </source>
</evidence>
<evidence type="ECO:0000256" key="4">
    <source>
        <dbReference type="ARBA" id="ARBA00023239"/>
    </source>
</evidence>
<dbReference type="PANTHER" id="PTHR12697:SF5">
    <property type="entry name" value="DEOXYHYPUSINE HYDROXYLASE"/>
    <property type="match status" value="1"/>
</dbReference>
<dbReference type="PANTHER" id="PTHR12697">
    <property type="entry name" value="PBS LYASE HEAT-LIKE PROTEIN"/>
    <property type="match status" value="1"/>
</dbReference>
<keyword evidence="7" id="KW-1185">Reference proteome</keyword>
<dbReference type="GO" id="GO:0030089">
    <property type="term" value="C:phycobilisome"/>
    <property type="evidence" value="ECO:0007669"/>
    <property type="project" value="UniProtKB-KW"/>
</dbReference>
<sequence>MSEKHNLESLLEKLPILTDDELKWDYLNKVELTQPLGNLIESVEDFDLALRIVKLAFDVDLKLGAFLAGKVKEEWQEETVILIDELKVPPVLNIILLLKTQSEAAITRLTKFLENQDSNIVNTAIASLVKFNSENAINQLTPLLEDKTKSSYIRLNLARTLLEKRSKLAVNSLLKLLTSTDYGVSRQAASILSKCESERKKIITRLKKVLTHKNSDSLSTAAFLAGEIQCSEVVPRLIELTDIREEYEYEDDDEDDDYEYEDEYQQVRKEAITALGKIKTKPAIEKLLSIAEDKSRNSDIHCRAIFALRTVEPEAMLPHLIKFLQNGYCDDYYDVFNFLEEIPTEIAIPLINKLTQSEDDFIRAAGVKILGKVKTQNSLTEIIKLAGDEDCDVRESVAEALTNFESEAVNFTLVRLLEDEISNVRKQAAISLFESYPNKAIPVFKSLLKDEDLYIREEVAEIVGELELEAAIPELIPLLQDKYGNVRYQAVEALATLNAKSAIPELIPLLKDECQEVATVSAIALGKLQAEEAIPIFTKLLKSNDMSIRGSALQGLAQIKSEKSMIELNKLLQNKKFIQLENGIYSAKTLNLLGEIQTEFGYYRPVARR</sequence>
<dbReference type="Proteomes" id="UP000218418">
    <property type="component" value="Chromosome"/>
</dbReference>
<keyword evidence="3" id="KW-0605">Phycobilisome</keyword>
<evidence type="ECO:0000256" key="2">
    <source>
        <dbReference type="ARBA" id="ARBA00022549"/>
    </source>
</evidence>
<dbReference type="InterPro" id="IPR016024">
    <property type="entry name" value="ARM-type_fold"/>
</dbReference>
<dbReference type="InterPro" id="IPR011989">
    <property type="entry name" value="ARM-like"/>
</dbReference>
<evidence type="ECO:0000313" key="7">
    <source>
        <dbReference type="Proteomes" id="UP000218418"/>
    </source>
</evidence>
<dbReference type="GO" id="GO:0016491">
    <property type="term" value="F:oxidoreductase activity"/>
    <property type="evidence" value="ECO:0007669"/>
    <property type="project" value="TreeGrafter"/>
</dbReference>
<dbReference type="AlphaFoldDB" id="A0A1Z4LKJ5"/>
<dbReference type="OrthoDB" id="462757at2"/>
<organism evidence="6 7">
    <name type="scientific">Calothrix parasitica NIES-267</name>
    <dbReference type="NCBI Taxonomy" id="1973488"/>
    <lineage>
        <taxon>Bacteria</taxon>
        <taxon>Bacillati</taxon>
        <taxon>Cyanobacteriota</taxon>
        <taxon>Cyanophyceae</taxon>
        <taxon>Nostocales</taxon>
        <taxon>Calotrichaceae</taxon>
        <taxon>Calothrix</taxon>
    </lineage>
</organism>
<reference evidence="6 7" key="1">
    <citation type="submission" date="2017-06" db="EMBL/GenBank/DDBJ databases">
        <title>Genome sequencing of cyanobaciteial culture collection at National Institute for Environmental Studies (NIES).</title>
        <authorList>
            <person name="Hirose Y."/>
            <person name="Shimura Y."/>
            <person name="Fujisawa T."/>
            <person name="Nakamura Y."/>
            <person name="Kawachi M."/>
        </authorList>
    </citation>
    <scope>NUCLEOTIDE SEQUENCE [LARGE SCALE GENOMIC DNA]</scope>
    <source>
        <strain evidence="6 7">NIES-267</strain>
    </source>
</reference>
<dbReference type="EMBL" id="AP018227">
    <property type="protein sequence ID" value="BAY81736.1"/>
    <property type="molecule type" value="Genomic_DNA"/>
</dbReference>
<evidence type="ECO:0000256" key="3">
    <source>
        <dbReference type="ARBA" id="ARBA00022738"/>
    </source>
</evidence>
<dbReference type="Pfam" id="PF03130">
    <property type="entry name" value="HEAT_PBS"/>
    <property type="match status" value="1"/>
</dbReference>
<dbReference type="Gene3D" id="1.25.10.10">
    <property type="entry name" value="Leucine-rich Repeat Variant"/>
    <property type="match status" value="3"/>
</dbReference>
<dbReference type="SUPFAM" id="SSF48371">
    <property type="entry name" value="ARM repeat"/>
    <property type="match status" value="2"/>
</dbReference>
<evidence type="ECO:0008006" key="8">
    <source>
        <dbReference type="Google" id="ProtNLM"/>
    </source>
</evidence>
<gene>
    <name evidence="6" type="ORF">NIES267_12130</name>
</gene>
<evidence type="ECO:0000256" key="5">
    <source>
        <dbReference type="ARBA" id="ARBA00045876"/>
    </source>
</evidence>
<dbReference type="SMART" id="SM00567">
    <property type="entry name" value="EZ_HEAT"/>
    <property type="match status" value="9"/>
</dbReference>
<keyword evidence="2" id="KW-0042">Antenna complex</keyword>
<dbReference type="Pfam" id="PF13646">
    <property type="entry name" value="HEAT_2"/>
    <property type="match status" value="2"/>
</dbReference>
<accession>A0A1Z4LKJ5</accession>
<protein>
    <recommendedName>
        <fullName evidence="8">HEAT repeat-containing PBS lyase</fullName>
    </recommendedName>
</protein>
<dbReference type="InterPro" id="IPR021133">
    <property type="entry name" value="HEAT_type_2"/>
</dbReference>
<name>A0A1Z4LKJ5_9CYAN</name>
<evidence type="ECO:0000256" key="1">
    <source>
        <dbReference type="ARBA" id="ARBA00009299"/>
    </source>
</evidence>